<name>A0A840I5U1_9PROT</name>
<evidence type="ECO:0000259" key="2">
    <source>
        <dbReference type="Pfam" id="PF00535"/>
    </source>
</evidence>
<dbReference type="Pfam" id="PF00535">
    <property type="entry name" value="Glycos_transf_2"/>
    <property type="match status" value="1"/>
</dbReference>
<dbReference type="Gene3D" id="3.90.550.10">
    <property type="entry name" value="Spore Coat Polysaccharide Biosynthesis Protein SpsA, Chain A"/>
    <property type="match status" value="1"/>
</dbReference>
<accession>A0A840I5U1</accession>
<feature type="domain" description="Glycosyltransferase 2-like" evidence="2">
    <location>
        <begin position="24"/>
        <end position="125"/>
    </location>
</feature>
<evidence type="ECO:0000256" key="1">
    <source>
        <dbReference type="SAM" id="Phobius"/>
    </source>
</evidence>
<sequence length="326" mass="36682">MNEPIITVVLEGYNQSRALGDADDTLAALAMQDYPLDRVEVVMVGSGEQTAAWDAECAARYPFRRVTTVPCNGAHYYELKNAGASAAVGDIVAFTDSDVIPRRSWLRGIADNIGAGADVSLGPTLFGRAGAYDPDSLLMRMTSAVTWGWVYGKPRPDGLPAARGFMDHNVAMRAEVARDFRYRTEFGRIVASPLLFRSLKNAGKEIRISPDQQAVHAFWWRYWTIGLMFRYGHEVYRLRRLDGDYPDRWLVKTGILEPVLTLFWHVSLDVPKWFRLNRTLGRPAAMSVLALPAFLLVSFAARFSEMMGMYATLLSFERTRLWAEKV</sequence>
<dbReference type="Proteomes" id="UP000563524">
    <property type="component" value="Unassembled WGS sequence"/>
</dbReference>
<organism evidence="3 4">
    <name type="scientific">Parvularcula dongshanensis</name>
    <dbReference type="NCBI Taxonomy" id="1173995"/>
    <lineage>
        <taxon>Bacteria</taxon>
        <taxon>Pseudomonadati</taxon>
        <taxon>Pseudomonadota</taxon>
        <taxon>Alphaproteobacteria</taxon>
        <taxon>Parvularculales</taxon>
        <taxon>Parvularculaceae</taxon>
        <taxon>Parvularcula</taxon>
    </lineage>
</organism>
<protein>
    <submittedName>
        <fullName evidence="3">Glycosyltransferase involved in cell wall biosynthesis</fullName>
    </submittedName>
</protein>
<comment type="caution">
    <text evidence="3">The sequence shown here is derived from an EMBL/GenBank/DDBJ whole genome shotgun (WGS) entry which is preliminary data.</text>
</comment>
<keyword evidence="1" id="KW-1133">Transmembrane helix</keyword>
<dbReference type="SUPFAM" id="SSF53448">
    <property type="entry name" value="Nucleotide-diphospho-sugar transferases"/>
    <property type="match status" value="1"/>
</dbReference>
<dbReference type="RefSeq" id="WP_183819494.1">
    <property type="nucleotide sequence ID" value="NZ_JACHOB010000006.1"/>
</dbReference>
<reference evidence="3 4" key="1">
    <citation type="submission" date="2020-08" db="EMBL/GenBank/DDBJ databases">
        <title>Genomic Encyclopedia of Type Strains, Phase IV (KMG-IV): sequencing the most valuable type-strain genomes for metagenomic binning, comparative biology and taxonomic classification.</title>
        <authorList>
            <person name="Goeker M."/>
        </authorList>
    </citation>
    <scope>NUCLEOTIDE SEQUENCE [LARGE SCALE GENOMIC DNA]</scope>
    <source>
        <strain evidence="3 4">DSM 102850</strain>
    </source>
</reference>
<dbReference type="EMBL" id="JACHOB010000006">
    <property type="protein sequence ID" value="MBB4660177.1"/>
    <property type="molecule type" value="Genomic_DNA"/>
</dbReference>
<evidence type="ECO:0000313" key="4">
    <source>
        <dbReference type="Proteomes" id="UP000563524"/>
    </source>
</evidence>
<dbReference type="AlphaFoldDB" id="A0A840I5U1"/>
<gene>
    <name evidence="3" type="ORF">GGQ59_002721</name>
</gene>
<dbReference type="GO" id="GO:0016740">
    <property type="term" value="F:transferase activity"/>
    <property type="evidence" value="ECO:0007669"/>
    <property type="project" value="UniProtKB-KW"/>
</dbReference>
<proteinExistence type="predicted"/>
<dbReference type="InterPro" id="IPR001173">
    <property type="entry name" value="Glyco_trans_2-like"/>
</dbReference>
<dbReference type="InterPro" id="IPR029044">
    <property type="entry name" value="Nucleotide-diphossugar_trans"/>
</dbReference>
<keyword evidence="1" id="KW-0472">Membrane</keyword>
<keyword evidence="3" id="KW-0808">Transferase</keyword>
<evidence type="ECO:0000313" key="3">
    <source>
        <dbReference type="EMBL" id="MBB4660177.1"/>
    </source>
</evidence>
<feature type="transmembrane region" description="Helical" evidence="1">
    <location>
        <begin position="280"/>
        <end position="301"/>
    </location>
</feature>
<keyword evidence="1" id="KW-0812">Transmembrane</keyword>
<keyword evidence="4" id="KW-1185">Reference proteome</keyword>